<evidence type="ECO:0000259" key="5">
    <source>
        <dbReference type="Pfam" id="PF25954"/>
    </source>
</evidence>
<dbReference type="GO" id="GO:0030313">
    <property type="term" value="C:cell envelope"/>
    <property type="evidence" value="ECO:0007669"/>
    <property type="project" value="TreeGrafter"/>
</dbReference>
<name>T1CP34_9ZZZZ</name>
<dbReference type="PANTHER" id="PTHR30097:SF4">
    <property type="entry name" value="SLR6042 PROTEIN"/>
    <property type="match status" value="1"/>
</dbReference>
<comment type="similarity">
    <text evidence="1">Belongs to the membrane fusion protein (MFP) (TC 8.A.1) family.</text>
</comment>
<keyword evidence="6" id="KW-0472">Membrane</keyword>
<evidence type="ECO:0000313" key="6">
    <source>
        <dbReference type="EMBL" id="EQD70254.1"/>
    </source>
</evidence>
<reference evidence="6" key="2">
    <citation type="journal article" date="2014" name="ISME J.">
        <title>Microbial stratification in low pH oxic and suboxic macroscopic growths along an acid mine drainage.</title>
        <authorList>
            <person name="Mendez-Garcia C."/>
            <person name="Mesa V."/>
            <person name="Sprenger R.R."/>
            <person name="Richter M."/>
            <person name="Diez M.S."/>
            <person name="Solano J."/>
            <person name="Bargiela R."/>
            <person name="Golyshina O.V."/>
            <person name="Manteca A."/>
            <person name="Ramos J.L."/>
            <person name="Gallego J.R."/>
            <person name="Llorente I."/>
            <person name="Martins Dos Santos V.A."/>
            <person name="Jensen O.N."/>
            <person name="Pelaez A.I."/>
            <person name="Sanchez J."/>
            <person name="Ferrer M."/>
        </authorList>
    </citation>
    <scope>NUCLEOTIDE SEQUENCE</scope>
</reference>
<reference evidence="6" key="1">
    <citation type="submission" date="2013-08" db="EMBL/GenBank/DDBJ databases">
        <authorList>
            <person name="Mendez C."/>
            <person name="Richter M."/>
            <person name="Ferrer M."/>
            <person name="Sanchez J."/>
        </authorList>
    </citation>
    <scope>NUCLEOTIDE SEQUENCE</scope>
</reference>
<keyword evidence="6" id="KW-0812">Transmembrane</keyword>
<feature type="compositionally biased region" description="Basic and acidic residues" evidence="3">
    <location>
        <begin position="354"/>
        <end position="363"/>
    </location>
</feature>
<feature type="domain" description="CusB-like barrel-sandwich hybrid" evidence="4">
    <location>
        <begin position="137"/>
        <end position="265"/>
    </location>
</feature>
<dbReference type="GO" id="GO:0015679">
    <property type="term" value="P:plasma membrane copper ion transport"/>
    <property type="evidence" value="ECO:0007669"/>
    <property type="project" value="TreeGrafter"/>
</dbReference>
<sequence>MKRSIITSILVVLAAGAGLVVGAMLASSGQARKEGAASKAATSATAATQGKRKILYYWDPMVGPSSISPKPGIGAMGMKLVPVYVSEGATRPGEVLINPAIQQDLAVETSSVHFGPLHKTVRTVGYFRQATPGSYAVTMRVDGWIGTLYASTDGTAIRKGDPLFTLYSPQLLAAEEELLAAAKGSALAAGRHKAGSIRGAQKIYQSIRSRLIYLGVSAAQLNRIVAEHRAQEYLTFPSPVSGYLAQVSVRQKSFIQSGQAVMRIEQLSSVWLDAKVYENQLPWVRLGQVMQARLAADPGRTLEGTIFFIDPTEDPRTHTVTVRAQLANPEGQLRPGMYALVDTSHHTLEERPARARLGGDPHGHGGGCAGSGGRGPIRAAPRHHGTDRQRRHGPDSVRTHSR</sequence>
<evidence type="ECO:0000259" key="4">
    <source>
        <dbReference type="Pfam" id="PF25919"/>
    </source>
</evidence>
<keyword evidence="2" id="KW-0813">Transport</keyword>
<comment type="caution">
    <text evidence="6">The sequence shown here is derived from an EMBL/GenBank/DDBJ whole genome shotgun (WGS) entry which is preliminary data.</text>
</comment>
<evidence type="ECO:0000256" key="1">
    <source>
        <dbReference type="ARBA" id="ARBA00009477"/>
    </source>
</evidence>
<feature type="compositionally biased region" description="Basic and acidic residues" evidence="3">
    <location>
        <begin position="384"/>
        <end position="402"/>
    </location>
</feature>
<dbReference type="Pfam" id="PF25919">
    <property type="entry name" value="BSH_CusB"/>
    <property type="match status" value="1"/>
</dbReference>
<feature type="compositionally biased region" description="Gly residues" evidence="3">
    <location>
        <begin position="364"/>
        <end position="375"/>
    </location>
</feature>
<dbReference type="Gene3D" id="2.40.30.170">
    <property type="match status" value="1"/>
</dbReference>
<dbReference type="InterPro" id="IPR058790">
    <property type="entry name" value="BSH_CusB"/>
</dbReference>
<dbReference type="InterPro" id="IPR058792">
    <property type="entry name" value="Beta-barrel_RND_2"/>
</dbReference>
<feature type="region of interest" description="Disordered" evidence="3">
    <location>
        <begin position="354"/>
        <end position="402"/>
    </location>
</feature>
<evidence type="ECO:0000256" key="2">
    <source>
        <dbReference type="ARBA" id="ARBA00022448"/>
    </source>
</evidence>
<dbReference type="PANTHER" id="PTHR30097">
    <property type="entry name" value="CATION EFFLUX SYSTEM PROTEIN CUSB"/>
    <property type="match status" value="1"/>
</dbReference>
<dbReference type="Pfam" id="PF25954">
    <property type="entry name" value="Beta-barrel_RND_2"/>
    <property type="match status" value="1"/>
</dbReference>
<dbReference type="AlphaFoldDB" id="T1CP34"/>
<protein>
    <submittedName>
        <fullName evidence="6">Cation efflux system transmembrane protein</fullName>
    </submittedName>
</protein>
<dbReference type="SUPFAM" id="SSF111369">
    <property type="entry name" value="HlyD-like secretion proteins"/>
    <property type="match status" value="1"/>
</dbReference>
<accession>T1CP34</accession>
<dbReference type="FunFam" id="2.40.30.170:FF:000010">
    <property type="entry name" value="Efflux RND transporter periplasmic adaptor subunit"/>
    <property type="match status" value="1"/>
</dbReference>
<dbReference type="GO" id="GO:0060003">
    <property type="term" value="P:copper ion export"/>
    <property type="evidence" value="ECO:0007669"/>
    <property type="project" value="TreeGrafter"/>
</dbReference>
<proteinExistence type="inferred from homology"/>
<feature type="domain" description="CusB-like beta-barrel" evidence="5">
    <location>
        <begin position="269"/>
        <end position="344"/>
    </location>
</feature>
<gene>
    <name evidence="6" type="ORF">B1B_05107</name>
</gene>
<evidence type="ECO:0000256" key="3">
    <source>
        <dbReference type="SAM" id="MobiDB-lite"/>
    </source>
</evidence>
<organism evidence="6">
    <name type="scientific">mine drainage metagenome</name>
    <dbReference type="NCBI Taxonomy" id="410659"/>
    <lineage>
        <taxon>unclassified sequences</taxon>
        <taxon>metagenomes</taxon>
        <taxon>ecological metagenomes</taxon>
    </lineage>
</organism>
<dbReference type="InterPro" id="IPR051909">
    <property type="entry name" value="MFP_Cation_Efflux"/>
</dbReference>
<dbReference type="EMBL" id="AUZY01003208">
    <property type="protein sequence ID" value="EQD70254.1"/>
    <property type="molecule type" value="Genomic_DNA"/>
</dbReference>